<evidence type="ECO:0000313" key="4">
    <source>
        <dbReference type="Proteomes" id="UP001596060"/>
    </source>
</evidence>
<dbReference type="SUPFAM" id="SSF52402">
    <property type="entry name" value="Adenine nucleotide alpha hydrolases-like"/>
    <property type="match status" value="2"/>
</dbReference>
<organism evidence="3 4">
    <name type="scientific">Bosea massiliensis</name>
    <dbReference type="NCBI Taxonomy" id="151419"/>
    <lineage>
        <taxon>Bacteria</taxon>
        <taxon>Pseudomonadati</taxon>
        <taxon>Pseudomonadota</taxon>
        <taxon>Alphaproteobacteria</taxon>
        <taxon>Hyphomicrobiales</taxon>
        <taxon>Boseaceae</taxon>
        <taxon>Bosea</taxon>
    </lineage>
</organism>
<dbReference type="PANTHER" id="PTHR46268:SF15">
    <property type="entry name" value="UNIVERSAL STRESS PROTEIN HP_0031"/>
    <property type="match status" value="1"/>
</dbReference>
<dbReference type="InterPro" id="IPR006016">
    <property type="entry name" value="UspA"/>
</dbReference>
<protein>
    <submittedName>
        <fullName evidence="3">Universal stress protein</fullName>
    </submittedName>
</protein>
<evidence type="ECO:0000313" key="3">
    <source>
        <dbReference type="EMBL" id="MFC5505194.1"/>
    </source>
</evidence>
<dbReference type="Pfam" id="PF00582">
    <property type="entry name" value="Usp"/>
    <property type="match status" value="1"/>
</dbReference>
<dbReference type="EMBL" id="JBHSLU010000012">
    <property type="protein sequence ID" value="MFC5505194.1"/>
    <property type="molecule type" value="Genomic_DNA"/>
</dbReference>
<accession>A0ABW0P306</accession>
<sequence>MSDTRSTAQPLGFGTLLTPVHLGTGAEATIRFAAQLARCLSCRLIGTGADQLELPYYGDGAGMVDAVLVENARAVMEEDLAKAQALFRRAADGVALDWRSAVDAPAGFVLTQSRAADLVVLARQGGGDPPLGRMGVAPGDVVLELGRPILIVPQEVERLAARSVVIAWKDTRESRRAVQDALPFLVRADVVTVLSVGADPADDGAQDVCGYLAQYGIAARVVTRPKSSATVAAEIADLAKLQNADLIVAGAYGHSRLREWIFGGVTRDLIETTPVCCLMSH</sequence>
<feature type="domain" description="UspA" evidence="2">
    <location>
        <begin position="211"/>
        <end position="279"/>
    </location>
</feature>
<gene>
    <name evidence="3" type="ORF">ACFPN9_07980</name>
</gene>
<evidence type="ECO:0000259" key="2">
    <source>
        <dbReference type="Pfam" id="PF00582"/>
    </source>
</evidence>
<comment type="caution">
    <text evidence="3">The sequence shown here is derived from an EMBL/GenBank/DDBJ whole genome shotgun (WGS) entry which is preliminary data.</text>
</comment>
<name>A0ABW0P306_9HYPH</name>
<proteinExistence type="inferred from homology"/>
<dbReference type="CDD" id="cd00293">
    <property type="entry name" value="USP-like"/>
    <property type="match status" value="1"/>
</dbReference>
<dbReference type="PANTHER" id="PTHR46268">
    <property type="entry name" value="STRESS RESPONSE PROTEIN NHAX"/>
    <property type="match status" value="1"/>
</dbReference>
<dbReference type="Gene3D" id="3.40.50.12370">
    <property type="match status" value="1"/>
</dbReference>
<keyword evidence="4" id="KW-1185">Reference proteome</keyword>
<evidence type="ECO:0000256" key="1">
    <source>
        <dbReference type="ARBA" id="ARBA00008791"/>
    </source>
</evidence>
<comment type="similarity">
    <text evidence="1">Belongs to the universal stress protein A family.</text>
</comment>
<reference evidence="4" key="1">
    <citation type="journal article" date="2019" name="Int. J. Syst. Evol. Microbiol.">
        <title>The Global Catalogue of Microorganisms (GCM) 10K type strain sequencing project: providing services to taxonomists for standard genome sequencing and annotation.</title>
        <authorList>
            <consortium name="The Broad Institute Genomics Platform"/>
            <consortium name="The Broad Institute Genome Sequencing Center for Infectious Disease"/>
            <person name="Wu L."/>
            <person name="Ma J."/>
        </authorList>
    </citation>
    <scope>NUCLEOTIDE SEQUENCE [LARGE SCALE GENOMIC DNA]</scope>
    <source>
        <strain evidence="4">CCUG 43117</strain>
    </source>
</reference>
<dbReference type="RefSeq" id="WP_066718853.1">
    <property type="nucleotide sequence ID" value="NZ_JBHSLU010000012.1"/>
</dbReference>
<dbReference type="Proteomes" id="UP001596060">
    <property type="component" value="Unassembled WGS sequence"/>
</dbReference>